<dbReference type="SUPFAM" id="SSF88659">
    <property type="entry name" value="Sigma3 and sigma4 domains of RNA polymerase sigma factors"/>
    <property type="match status" value="1"/>
</dbReference>
<dbReference type="InterPro" id="IPR039425">
    <property type="entry name" value="RNA_pol_sigma-70-like"/>
</dbReference>
<keyword evidence="3" id="KW-0731">Sigma factor</keyword>
<dbReference type="InterPro" id="IPR013324">
    <property type="entry name" value="RNA_pol_sigma_r3/r4-like"/>
</dbReference>
<keyword evidence="2" id="KW-0805">Transcription regulation</keyword>
<evidence type="ECO:0000256" key="3">
    <source>
        <dbReference type="ARBA" id="ARBA00023082"/>
    </source>
</evidence>
<keyword evidence="6" id="KW-0240">DNA-directed RNA polymerase</keyword>
<evidence type="ECO:0000256" key="2">
    <source>
        <dbReference type="ARBA" id="ARBA00023015"/>
    </source>
</evidence>
<dbReference type="Proteomes" id="UP000288351">
    <property type="component" value="Unassembled WGS sequence"/>
</dbReference>
<dbReference type="InterPro" id="IPR007627">
    <property type="entry name" value="RNA_pol_sigma70_r2"/>
</dbReference>
<evidence type="ECO:0000256" key="5">
    <source>
        <dbReference type="ARBA" id="ARBA00023163"/>
    </source>
</evidence>
<dbReference type="GO" id="GO:0016987">
    <property type="term" value="F:sigma factor activity"/>
    <property type="evidence" value="ECO:0007669"/>
    <property type="project" value="UniProtKB-KW"/>
</dbReference>
<dbReference type="InterPro" id="IPR013249">
    <property type="entry name" value="RNA_pol_sigma70_r4_t2"/>
</dbReference>
<dbReference type="Pfam" id="PF08281">
    <property type="entry name" value="Sigma70_r4_2"/>
    <property type="match status" value="1"/>
</dbReference>
<dbReference type="Pfam" id="PF04542">
    <property type="entry name" value="Sigma70_r2"/>
    <property type="match status" value="1"/>
</dbReference>
<dbReference type="AlphaFoldDB" id="A0A059VYZ6"/>
<sequence>MPGDPRSSQPPGDRARPDDGVLAARAAEGDEDAFETLVARHAPALLRLAVRLLDSRTEAEDAVQDAFVSAWRRLPDFQGRAAFGTWMYRIVTNRCLNLLRARRPLTDLDAVAEPTAPDHHSPARAAESRAAAKDLSSALSALSAEQRVCWILREVDGLTYDEIAETVGITGQAARARVFRARRCLTEAMRAWR</sequence>
<dbReference type="GO" id="GO:0003677">
    <property type="term" value="F:DNA binding"/>
    <property type="evidence" value="ECO:0007669"/>
    <property type="project" value="UniProtKB-KW"/>
</dbReference>
<dbReference type="RefSeq" id="WP_016573244.1">
    <property type="nucleotide sequence ID" value="NZ_BHXC01000006.1"/>
</dbReference>
<gene>
    <name evidence="6" type="primary">rpoE_1</name>
    <name evidence="6" type="ORF">SALB_01103</name>
</gene>
<dbReference type="EMBL" id="BHXC01000006">
    <property type="protein sequence ID" value="GCB88433.1"/>
    <property type="molecule type" value="Genomic_DNA"/>
</dbReference>
<dbReference type="PANTHER" id="PTHR43133:SF8">
    <property type="entry name" value="RNA POLYMERASE SIGMA FACTOR HI_1459-RELATED"/>
    <property type="match status" value="1"/>
</dbReference>
<reference evidence="6 7" key="1">
    <citation type="journal article" date="2019" name="Microbiol. Resour. Announc.">
        <title>Draft Genome Sequence of the Most Traditional epsilon-Poly-l-Lysine Producer, Streptomyces albulus NBRC14147.</title>
        <authorList>
            <person name="Yamanaka K."/>
            <person name="Hamano Y."/>
        </authorList>
    </citation>
    <scope>NUCLEOTIDE SEQUENCE [LARGE SCALE GENOMIC DNA]</scope>
    <source>
        <strain evidence="6 7">NBRC 14147</strain>
    </source>
</reference>
<dbReference type="STRING" id="68570.DC74_299"/>
<dbReference type="NCBIfam" id="TIGR02937">
    <property type="entry name" value="sigma70-ECF"/>
    <property type="match status" value="1"/>
</dbReference>
<accession>A0A059VYZ6</accession>
<keyword evidence="4" id="KW-0238">DNA-binding</keyword>
<dbReference type="eggNOG" id="COG1595">
    <property type="taxonomic scope" value="Bacteria"/>
</dbReference>
<keyword evidence="5" id="KW-0804">Transcription</keyword>
<dbReference type="GO" id="GO:0006352">
    <property type="term" value="P:DNA-templated transcription initiation"/>
    <property type="evidence" value="ECO:0007669"/>
    <property type="project" value="InterPro"/>
</dbReference>
<proteinExistence type="inferred from homology"/>
<comment type="similarity">
    <text evidence="1">Belongs to the sigma-70 factor family. ECF subfamily.</text>
</comment>
<evidence type="ECO:0000313" key="6">
    <source>
        <dbReference type="EMBL" id="GCB88433.1"/>
    </source>
</evidence>
<dbReference type="PANTHER" id="PTHR43133">
    <property type="entry name" value="RNA POLYMERASE ECF-TYPE SIGMA FACTO"/>
    <property type="match status" value="1"/>
</dbReference>
<dbReference type="Gene3D" id="1.10.10.10">
    <property type="entry name" value="Winged helix-like DNA-binding domain superfamily/Winged helix DNA-binding domain"/>
    <property type="match status" value="1"/>
</dbReference>
<dbReference type="GO" id="GO:0000428">
    <property type="term" value="C:DNA-directed RNA polymerase complex"/>
    <property type="evidence" value="ECO:0007669"/>
    <property type="project" value="UniProtKB-KW"/>
</dbReference>
<evidence type="ECO:0000256" key="1">
    <source>
        <dbReference type="ARBA" id="ARBA00010641"/>
    </source>
</evidence>
<dbReference type="InterPro" id="IPR013325">
    <property type="entry name" value="RNA_pol_sigma_r2"/>
</dbReference>
<protein>
    <submittedName>
        <fullName evidence="6">DNA-directed RNA polymerase sigma-70 factor</fullName>
    </submittedName>
</protein>
<evidence type="ECO:0000313" key="7">
    <source>
        <dbReference type="Proteomes" id="UP000288351"/>
    </source>
</evidence>
<dbReference type="InterPro" id="IPR036388">
    <property type="entry name" value="WH-like_DNA-bd_sf"/>
</dbReference>
<dbReference type="Gene3D" id="1.10.1740.10">
    <property type="match status" value="1"/>
</dbReference>
<name>A0A059VYZ6_STRNR</name>
<comment type="caution">
    <text evidence="6">The sequence shown here is derived from an EMBL/GenBank/DDBJ whole genome shotgun (WGS) entry which is preliminary data.</text>
</comment>
<evidence type="ECO:0000256" key="4">
    <source>
        <dbReference type="ARBA" id="ARBA00023125"/>
    </source>
</evidence>
<dbReference type="InterPro" id="IPR014284">
    <property type="entry name" value="RNA_pol_sigma-70_dom"/>
</dbReference>
<organism evidence="6 7">
    <name type="scientific">Streptomyces noursei</name>
    <name type="common">Streptomyces albulus</name>
    <dbReference type="NCBI Taxonomy" id="1971"/>
    <lineage>
        <taxon>Bacteria</taxon>
        <taxon>Bacillati</taxon>
        <taxon>Actinomycetota</taxon>
        <taxon>Actinomycetes</taxon>
        <taxon>Kitasatosporales</taxon>
        <taxon>Streptomycetaceae</taxon>
        <taxon>Streptomyces</taxon>
    </lineage>
</organism>
<dbReference type="SUPFAM" id="SSF88946">
    <property type="entry name" value="Sigma2 domain of RNA polymerase sigma factors"/>
    <property type="match status" value="1"/>
</dbReference>